<proteinExistence type="predicted"/>
<evidence type="ECO:0000256" key="2">
    <source>
        <dbReference type="SAM" id="Phobius"/>
    </source>
</evidence>
<feature type="compositionally biased region" description="Polar residues" evidence="1">
    <location>
        <begin position="44"/>
        <end position="94"/>
    </location>
</feature>
<accession>A0AAD5T8Z4</accession>
<organism evidence="3 4">
    <name type="scientific">Physocladia obscura</name>
    <dbReference type="NCBI Taxonomy" id="109957"/>
    <lineage>
        <taxon>Eukaryota</taxon>
        <taxon>Fungi</taxon>
        <taxon>Fungi incertae sedis</taxon>
        <taxon>Chytridiomycota</taxon>
        <taxon>Chytridiomycota incertae sedis</taxon>
        <taxon>Chytridiomycetes</taxon>
        <taxon>Chytridiales</taxon>
        <taxon>Chytriomycetaceae</taxon>
        <taxon>Physocladia</taxon>
    </lineage>
</organism>
<feature type="transmembrane region" description="Helical" evidence="2">
    <location>
        <begin position="228"/>
        <end position="249"/>
    </location>
</feature>
<keyword evidence="2" id="KW-0812">Transmembrane</keyword>
<dbReference type="AlphaFoldDB" id="A0AAD5T8Z4"/>
<evidence type="ECO:0000256" key="1">
    <source>
        <dbReference type="SAM" id="MobiDB-lite"/>
    </source>
</evidence>
<protein>
    <submittedName>
        <fullName evidence="3">Uncharacterized protein</fullName>
    </submittedName>
</protein>
<keyword evidence="4" id="KW-1185">Reference proteome</keyword>
<name>A0AAD5T8Z4_9FUNG</name>
<evidence type="ECO:0000313" key="4">
    <source>
        <dbReference type="Proteomes" id="UP001211907"/>
    </source>
</evidence>
<keyword evidence="2" id="KW-1133">Transmembrane helix</keyword>
<feature type="transmembrane region" description="Helical" evidence="2">
    <location>
        <begin position="159"/>
        <end position="180"/>
    </location>
</feature>
<keyword evidence="2" id="KW-0472">Membrane</keyword>
<dbReference type="EMBL" id="JADGJH010000097">
    <property type="protein sequence ID" value="KAJ3138210.1"/>
    <property type="molecule type" value="Genomic_DNA"/>
</dbReference>
<gene>
    <name evidence="3" type="ORF">HK100_012817</name>
</gene>
<reference evidence="3" key="1">
    <citation type="submission" date="2020-05" db="EMBL/GenBank/DDBJ databases">
        <title>Phylogenomic resolution of chytrid fungi.</title>
        <authorList>
            <person name="Stajich J.E."/>
            <person name="Amses K."/>
            <person name="Simmons R."/>
            <person name="Seto K."/>
            <person name="Myers J."/>
            <person name="Bonds A."/>
            <person name="Quandt C.A."/>
            <person name="Barry K."/>
            <person name="Liu P."/>
            <person name="Grigoriev I."/>
            <person name="Longcore J.E."/>
            <person name="James T.Y."/>
        </authorList>
    </citation>
    <scope>NUCLEOTIDE SEQUENCE</scope>
    <source>
        <strain evidence="3">JEL0513</strain>
    </source>
</reference>
<comment type="caution">
    <text evidence="3">The sequence shown here is derived from an EMBL/GenBank/DDBJ whole genome shotgun (WGS) entry which is preliminary data.</text>
</comment>
<feature type="transmembrane region" description="Helical" evidence="2">
    <location>
        <begin position="315"/>
        <end position="334"/>
    </location>
</feature>
<feature type="region of interest" description="Disordered" evidence="1">
    <location>
        <begin position="1"/>
        <end position="147"/>
    </location>
</feature>
<dbReference type="Proteomes" id="UP001211907">
    <property type="component" value="Unassembled WGS sequence"/>
</dbReference>
<feature type="compositionally biased region" description="Low complexity" evidence="1">
    <location>
        <begin position="111"/>
        <end position="147"/>
    </location>
</feature>
<evidence type="ECO:0000313" key="3">
    <source>
        <dbReference type="EMBL" id="KAJ3138210.1"/>
    </source>
</evidence>
<sequence>MSSTSSPTLTAAEKRRQRILTAGGDRLGKITGVYQGHSDANEAGASTGSDSGTLSVNNNKSKSRSAVEQPQFASQSPPAATATRVTTEVPTWTVPSDYRPTPRSALPQQRPAADLPPAATSTSPAATNTATTTTATTPTSAPATAASPAPFTALSAKKLAFGLLRIAAITSLVLFAVSFLSQSVGSNSPASQFIYDDDSEIEDDPVIWNNIDVSLLSSLAKKPITLDVAVPVAGFTFSIWGMFILFEILRQVVKAVHPQFAATPPPPPAPAMTGTIGSILSMAKSFAGSSVPGLVQHTSVFSRIRGIWSSITEDIGVFVVLFGLAVSFSSIIVANRQNQYQDSVNSAPHGGEF</sequence>